<protein>
    <recommendedName>
        <fullName evidence="1">VWA-like domain-containing protein</fullName>
    </recommendedName>
</protein>
<comment type="caution">
    <text evidence="2">The sequence shown here is derived from an EMBL/GenBank/DDBJ whole genome shotgun (WGS) entry which is preliminary data.</text>
</comment>
<feature type="non-terminal residue" evidence="2">
    <location>
        <position position="174"/>
    </location>
</feature>
<gene>
    <name evidence="2" type="ORF">LEA_18636</name>
</gene>
<dbReference type="InterPro" id="IPR036465">
    <property type="entry name" value="vWFA_dom_sf"/>
</dbReference>
<name>K1RK19_9ZZZZ</name>
<reference evidence="2" key="1">
    <citation type="journal article" date="2013" name="Environ. Microbiol.">
        <title>Microbiota from the distal guts of lean and obese adolescents exhibit partial functional redundancy besides clear differences in community structure.</title>
        <authorList>
            <person name="Ferrer M."/>
            <person name="Ruiz A."/>
            <person name="Lanza F."/>
            <person name="Haange S.B."/>
            <person name="Oberbach A."/>
            <person name="Till H."/>
            <person name="Bargiela R."/>
            <person name="Campoy C."/>
            <person name="Segura M.T."/>
            <person name="Richter M."/>
            <person name="von Bergen M."/>
            <person name="Seifert J."/>
            <person name="Suarez A."/>
        </authorList>
    </citation>
    <scope>NUCLEOTIDE SEQUENCE</scope>
</reference>
<accession>K1RK19</accession>
<sequence>HADPEEFDLSYYTYGLSVYGNLPLIEPLESREVKKIHEFVIVIDTSYSTSGELVEQFLRETANILHQSDSFFARSVIRVLQCDNVVRSDAKITGEQEMEAFLRDFTLLGGGGTDFRPAFSYVNDLLEQGELKELAGLLYFTDGKGRYPAKRPDYRTAFLFLEDYDEAAVPPWAM</sequence>
<feature type="domain" description="VWA-like" evidence="1">
    <location>
        <begin position="40"/>
        <end position="173"/>
    </location>
</feature>
<dbReference type="AlphaFoldDB" id="K1RK19"/>
<dbReference type="EMBL" id="AJWY01012791">
    <property type="protein sequence ID" value="EKC48952.1"/>
    <property type="molecule type" value="Genomic_DNA"/>
</dbReference>
<evidence type="ECO:0000313" key="2">
    <source>
        <dbReference type="EMBL" id="EKC48952.1"/>
    </source>
</evidence>
<organism evidence="2">
    <name type="scientific">human gut metagenome</name>
    <dbReference type="NCBI Taxonomy" id="408170"/>
    <lineage>
        <taxon>unclassified sequences</taxon>
        <taxon>metagenomes</taxon>
        <taxon>organismal metagenomes</taxon>
    </lineage>
</organism>
<dbReference type="PANTHER" id="PTHR38730:SF1">
    <property type="entry name" value="SLL7028 PROTEIN"/>
    <property type="match status" value="1"/>
</dbReference>
<dbReference type="PANTHER" id="PTHR38730">
    <property type="entry name" value="SLL7028 PROTEIN"/>
    <property type="match status" value="1"/>
</dbReference>
<dbReference type="CDD" id="cd00198">
    <property type="entry name" value="vWFA"/>
    <property type="match status" value="1"/>
</dbReference>
<proteinExistence type="predicted"/>
<feature type="non-terminal residue" evidence="2">
    <location>
        <position position="1"/>
    </location>
</feature>
<dbReference type="Pfam" id="PF09967">
    <property type="entry name" value="DUF2201"/>
    <property type="match status" value="1"/>
</dbReference>
<dbReference type="Gene3D" id="3.40.50.410">
    <property type="entry name" value="von Willebrand factor, type A domain"/>
    <property type="match status" value="1"/>
</dbReference>
<evidence type="ECO:0000259" key="1">
    <source>
        <dbReference type="Pfam" id="PF09967"/>
    </source>
</evidence>
<dbReference type="SUPFAM" id="SSF53300">
    <property type="entry name" value="vWA-like"/>
    <property type="match status" value="1"/>
</dbReference>
<dbReference type="InterPro" id="IPR018698">
    <property type="entry name" value="VWA-like_dom"/>
</dbReference>